<keyword evidence="1" id="KW-1185">Reference proteome</keyword>
<organism evidence="1 2">
    <name type="scientific">Heligmosomoides polygyrus</name>
    <name type="common">Parasitic roundworm</name>
    <dbReference type="NCBI Taxonomy" id="6339"/>
    <lineage>
        <taxon>Eukaryota</taxon>
        <taxon>Metazoa</taxon>
        <taxon>Ecdysozoa</taxon>
        <taxon>Nematoda</taxon>
        <taxon>Chromadorea</taxon>
        <taxon>Rhabditida</taxon>
        <taxon>Rhabditina</taxon>
        <taxon>Rhabditomorpha</taxon>
        <taxon>Strongyloidea</taxon>
        <taxon>Heligmosomidae</taxon>
        <taxon>Heligmosomoides</taxon>
    </lineage>
</organism>
<evidence type="ECO:0000313" key="2">
    <source>
        <dbReference type="WBParaSite" id="HPBE_0000124001-mRNA-1"/>
    </source>
</evidence>
<sequence>LTDVSVVTKFYAGSDHHLLRARFCFSLQGEKAAKFKKRSPRTIINWDLYTPLAGLWKGTVMDNIDEEYDRFVHHLCDSAKRTTNKIIHVFYRQSRRLASCHLPQDGASERPDPGAVLPASYHEHERTTNGHLPGGANAVDFDRVCGSVGLQLNLTKTMFMKNGWERWIAAESYEDMFMRNGQVSDAPFSLNGTSISECSSYVYLGREEDEERPTPCPPIRLYRSSCPNIRL</sequence>
<protein>
    <submittedName>
        <fullName evidence="2">Pkinase_fungal domain-containing protein</fullName>
    </submittedName>
</protein>
<proteinExistence type="predicted"/>
<accession>A0A183F4Z8</accession>
<dbReference type="WBParaSite" id="HPBE_0000124001-mRNA-1">
    <property type="protein sequence ID" value="HPBE_0000124001-mRNA-1"/>
    <property type="gene ID" value="HPBE_0000124001"/>
</dbReference>
<reference evidence="2" key="1">
    <citation type="submission" date="2019-09" db="UniProtKB">
        <authorList>
            <consortium name="WormBaseParasite"/>
        </authorList>
    </citation>
    <scope>IDENTIFICATION</scope>
</reference>
<name>A0A183F4Z8_HELPZ</name>
<dbReference type="Proteomes" id="UP000050761">
    <property type="component" value="Unassembled WGS sequence"/>
</dbReference>
<dbReference type="AlphaFoldDB" id="A0A183F4Z8"/>
<evidence type="ECO:0000313" key="1">
    <source>
        <dbReference type="Proteomes" id="UP000050761"/>
    </source>
</evidence>